<evidence type="ECO:0000313" key="8">
    <source>
        <dbReference type="Proteomes" id="UP000002730"/>
    </source>
</evidence>
<evidence type="ECO:0000256" key="4">
    <source>
        <dbReference type="ARBA" id="ARBA00022989"/>
    </source>
</evidence>
<dbReference type="InterPro" id="IPR001851">
    <property type="entry name" value="ABC_transp_permease"/>
</dbReference>
<evidence type="ECO:0000256" key="5">
    <source>
        <dbReference type="ARBA" id="ARBA00023136"/>
    </source>
</evidence>
<dbReference type="PANTHER" id="PTHR43370">
    <property type="entry name" value="SUGAR ABC TRANSPORTER INTEGRAL MEMBRANE PROTEIN-RELATED"/>
    <property type="match status" value="1"/>
</dbReference>
<proteinExistence type="predicted"/>
<dbReference type="RefSeq" id="WP_010075992.1">
    <property type="nucleotide sequence ID" value="NC_014393.1"/>
</dbReference>
<feature type="transmembrane region" description="Helical" evidence="6">
    <location>
        <begin position="192"/>
        <end position="214"/>
    </location>
</feature>
<feature type="transmembrane region" description="Helical" evidence="6">
    <location>
        <begin position="145"/>
        <end position="162"/>
    </location>
</feature>
<evidence type="ECO:0000256" key="6">
    <source>
        <dbReference type="SAM" id="Phobius"/>
    </source>
</evidence>
<dbReference type="CDD" id="cd06580">
    <property type="entry name" value="TM_PBP1_transp_TpRbsC_like"/>
    <property type="match status" value="1"/>
</dbReference>
<organism evidence="7 8">
    <name type="scientific">Clostridium cellulovorans (strain ATCC 35296 / DSM 3052 / OCM 3 / 743B)</name>
    <dbReference type="NCBI Taxonomy" id="573061"/>
    <lineage>
        <taxon>Bacteria</taxon>
        <taxon>Bacillati</taxon>
        <taxon>Bacillota</taxon>
        <taxon>Clostridia</taxon>
        <taxon>Eubacteriales</taxon>
        <taxon>Clostridiaceae</taxon>
        <taxon>Clostridium</taxon>
    </lineage>
</organism>
<dbReference type="AlphaFoldDB" id="D9SUX7"/>
<dbReference type="Proteomes" id="UP000002730">
    <property type="component" value="Chromosome"/>
</dbReference>
<keyword evidence="2" id="KW-1003">Cell membrane</keyword>
<dbReference type="KEGG" id="ccb:Clocel_1392"/>
<feature type="transmembrane region" description="Helical" evidence="6">
    <location>
        <begin position="33"/>
        <end position="53"/>
    </location>
</feature>
<reference evidence="7 8" key="1">
    <citation type="submission" date="2010-08" db="EMBL/GenBank/DDBJ databases">
        <title>Complete sequence of Clostridium cellulovorans 743B.</title>
        <authorList>
            <consortium name="US DOE Joint Genome Institute"/>
            <person name="Lucas S."/>
            <person name="Copeland A."/>
            <person name="Lapidus A."/>
            <person name="Cheng J.-F."/>
            <person name="Bruce D."/>
            <person name="Goodwin L."/>
            <person name="Pitluck S."/>
            <person name="Chertkov O."/>
            <person name="Detter J.C."/>
            <person name="Han C."/>
            <person name="Tapia R."/>
            <person name="Land M."/>
            <person name="Hauser L."/>
            <person name="Chang Y.-J."/>
            <person name="Jeffries C."/>
            <person name="Kyrpides N."/>
            <person name="Ivanova N."/>
            <person name="Mikhailova N."/>
            <person name="Hemme C.L."/>
            <person name="Woyke T."/>
        </authorList>
    </citation>
    <scope>NUCLEOTIDE SEQUENCE [LARGE SCALE GENOMIC DNA]</scope>
    <source>
        <strain evidence="8">ATCC 35296 / DSM 3052 / OCM 3 / 743B</strain>
    </source>
</reference>
<keyword evidence="4 6" id="KW-1133">Transmembrane helix</keyword>
<dbReference type="HOGENOM" id="CLU_040769_1_1_9"/>
<name>D9SUX7_CLOC7</name>
<dbReference type="eggNOG" id="COG1079">
    <property type="taxonomic scope" value="Bacteria"/>
</dbReference>
<dbReference type="EMBL" id="CP002160">
    <property type="protein sequence ID" value="ADL51145.1"/>
    <property type="molecule type" value="Genomic_DNA"/>
</dbReference>
<evidence type="ECO:0000256" key="2">
    <source>
        <dbReference type="ARBA" id="ARBA00022475"/>
    </source>
</evidence>
<evidence type="ECO:0000256" key="3">
    <source>
        <dbReference type="ARBA" id="ARBA00022692"/>
    </source>
</evidence>
<dbReference type="OrthoDB" id="9792579at2"/>
<dbReference type="PANTHER" id="PTHR43370:SF2">
    <property type="entry name" value="ABC TRANSPORTER PERMEASE PROTEIN"/>
    <property type="match status" value="1"/>
</dbReference>
<accession>D9SUX7</accession>
<dbReference type="STRING" id="573061.Clocel_1392"/>
<gene>
    <name evidence="7" type="ordered locus">Clocel_1392</name>
</gene>
<keyword evidence="5 6" id="KW-0472">Membrane</keyword>
<dbReference type="GO" id="GO:0005886">
    <property type="term" value="C:plasma membrane"/>
    <property type="evidence" value="ECO:0007669"/>
    <property type="project" value="UniProtKB-SubCell"/>
</dbReference>
<evidence type="ECO:0000313" key="7">
    <source>
        <dbReference type="EMBL" id="ADL51145.1"/>
    </source>
</evidence>
<dbReference type="GO" id="GO:0022857">
    <property type="term" value="F:transmembrane transporter activity"/>
    <property type="evidence" value="ECO:0007669"/>
    <property type="project" value="InterPro"/>
</dbReference>
<keyword evidence="3 6" id="KW-0812">Transmembrane</keyword>
<evidence type="ECO:0000256" key="1">
    <source>
        <dbReference type="ARBA" id="ARBA00004651"/>
    </source>
</evidence>
<feature type="transmembrane region" description="Helical" evidence="6">
    <location>
        <begin position="265"/>
        <end position="287"/>
    </location>
</feature>
<keyword evidence="8" id="KW-1185">Reference proteome</keyword>
<comment type="subcellular location">
    <subcellularLocation>
        <location evidence="1">Cell membrane</location>
        <topology evidence="1">Multi-pass membrane protein</topology>
    </subcellularLocation>
</comment>
<dbReference type="Pfam" id="PF02653">
    <property type="entry name" value="BPD_transp_2"/>
    <property type="match status" value="1"/>
</dbReference>
<feature type="transmembrane region" description="Helical" evidence="6">
    <location>
        <begin position="60"/>
        <end position="79"/>
    </location>
</feature>
<protein>
    <submittedName>
        <fullName evidence="7">Inner-membrane translocator</fullName>
    </submittedName>
</protein>
<feature type="transmembrane region" description="Helical" evidence="6">
    <location>
        <begin position="226"/>
        <end position="253"/>
    </location>
</feature>
<sequence>MDWIAFLTQAVVAATPLLFATLGEIITEKSGHLNLGVEGMMLMGAVTGFIVGFKTESATLAVVAAMVAGMLGALIYAFLTVSLRANQTVTGLTLTIFGAGFSSLLGKNVVGQAVPDKVKEVFAIKEIPLLSDIPFIGDIFFKQGTLVYLGYLFAIGLAIYLYKTSKGLNLRAVGENPAAADASSINVKLYKYVHIALGGALCGLGGAYLSLVSVPAWQDNITAGKGWIAVALVIFASWNPLKAIFGAIFFGGLDIIAFRITNEFISPYFLAAVPYIATMIILVFISARKSRKNAPPKSLGLSYFREER</sequence>